<reference evidence="1 2" key="1">
    <citation type="submission" date="2016-11" db="EMBL/GenBank/DDBJ databases">
        <authorList>
            <person name="Jaros S."/>
            <person name="Januszkiewicz K."/>
            <person name="Wedrychowicz H."/>
        </authorList>
    </citation>
    <scope>NUCLEOTIDE SEQUENCE [LARGE SCALE GENOMIC DNA]</scope>
    <source>
        <strain evidence="1 2">GAS499</strain>
    </source>
</reference>
<dbReference type="Proteomes" id="UP000189935">
    <property type="component" value="Chromosome I"/>
</dbReference>
<gene>
    <name evidence="1" type="ORF">SAMN05444159_4373</name>
</gene>
<evidence type="ECO:0000313" key="2">
    <source>
        <dbReference type="Proteomes" id="UP000189935"/>
    </source>
</evidence>
<dbReference type="EMBL" id="LT670844">
    <property type="protein sequence ID" value="SHK85745.1"/>
    <property type="molecule type" value="Genomic_DNA"/>
</dbReference>
<organism evidence="1 2">
    <name type="scientific">Bradyrhizobium lablabi</name>
    <dbReference type="NCBI Taxonomy" id="722472"/>
    <lineage>
        <taxon>Bacteria</taxon>
        <taxon>Pseudomonadati</taxon>
        <taxon>Pseudomonadota</taxon>
        <taxon>Alphaproteobacteria</taxon>
        <taxon>Hyphomicrobiales</taxon>
        <taxon>Nitrobacteraceae</taxon>
        <taxon>Bradyrhizobium</taxon>
    </lineage>
</organism>
<name>A0A1M6VWQ0_9BRAD</name>
<dbReference type="AlphaFoldDB" id="A0A1M6VWQ0"/>
<evidence type="ECO:0000313" key="1">
    <source>
        <dbReference type="EMBL" id="SHK85745.1"/>
    </source>
</evidence>
<protein>
    <submittedName>
        <fullName evidence="1">Uncharacterized protein</fullName>
    </submittedName>
</protein>
<dbReference type="RefSeq" id="WP_079541304.1">
    <property type="nucleotide sequence ID" value="NZ_LT670844.1"/>
</dbReference>
<accession>A0A1M6VWQ0</accession>
<dbReference type="OrthoDB" id="8249489at2"/>
<sequence length="79" mass="8547">MSSAPNPQSDVDQLEAAADQAIEACGGNAREAVKALIVANTFLETDLEKLKAAVSMGYARGKLFETAKTLPRDRTDWYD</sequence>
<proteinExistence type="predicted"/>